<dbReference type="PROSITE" id="PS01243">
    <property type="entry name" value="BI1"/>
    <property type="match status" value="1"/>
</dbReference>
<feature type="transmembrane region" description="Helical" evidence="7">
    <location>
        <begin position="119"/>
        <end position="139"/>
    </location>
</feature>
<feature type="transmembrane region" description="Helical" evidence="7">
    <location>
        <begin position="213"/>
        <end position="231"/>
    </location>
</feature>
<sequence length="234" mass="25598">MSLYDKNYAQNNNYANSEILGEERYAGRISSLIKQTYQLLTASLIAATAGAFVGMNFFSISSPILFLVVEIALIFGMQFATKSGSNTIALVLLFAFTFITGLSLGPILNFYIGAGAGNIVTQAFLMTAIIFGGLSVYAMNTKTDFSSWGKVLFFALLAIIVVSLLNYFFFSSPLIHIIVSAIAAFVFCGYILFDTQNIIRGNYTSPIMAAVSLYLDIFNLFISLLNILGFLNRE</sequence>
<comment type="subcellular location">
    <subcellularLocation>
        <location evidence="1">Cell membrane</location>
        <topology evidence="1">Multi-pass membrane protein</topology>
    </subcellularLocation>
</comment>
<evidence type="ECO:0000256" key="5">
    <source>
        <dbReference type="ARBA" id="ARBA00022989"/>
    </source>
</evidence>
<dbReference type="AlphaFoldDB" id="A7I0C4"/>
<proteinExistence type="inferred from homology"/>
<dbReference type="Pfam" id="PF01027">
    <property type="entry name" value="Bax1-I"/>
    <property type="match status" value="1"/>
</dbReference>
<evidence type="ECO:0000256" key="3">
    <source>
        <dbReference type="ARBA" id="ARBA00022475"/>
    </source>
</evidence>
<evidence type="ECO:0000313" key="8">
    <source>
        <dbReference type="EMBL" id="ABS52526.1"/>
    </source>
</evidence>
<accession>A7I0C4</accession>
<dbReference type="Proteomes" id="UP000002407">
    <property type="component" value="Chromosome"/>
</dbReference>
<evidence type="ECO:0000256" key="1">
    <source>
        <dbReference type="ARBA" id="ARBA00004651"/>
    </source>
</evidence>
<dbReference type="InterPro" id="IPR006214">
    <property type="entry name" value="Bax_inhibitor_1-related"/>
</dbReference>
<dbReference type="RefSeq" id="WP_012108247.1">
    <property type="nucleotide sequence ID" value="NC_009714.1"/>
</dbReference>
<reference evidence="9" key="1">
    <citation type="submission" date="2007-07" db="EMBL/GenBank/DDBJ databases">
        <title>Complete genome sequence of Campylobacter hominis ATCC BAA-381, a commensal isolated from the human gastrointestinal tract.</title>
        <authorList>
            <person name="Fouts D.E."/>
            <person name="Mongodin E.F."/>
            <person name="Puiu D."/>
            <person name="Sebastian Y."/>
            <person name="Miller W.G."/>
            <person name="Mandrell R.E."/>
            <person name="Nelson K.E."/>
        </authorList>
    </citation>
    <scope>NUCLEOTIDE SEQUENCE [LARGE SCALE GENOMIC DNA]</scope>
    <source>
        <strain evidence="9">ATCC BAA-381 / LMG 19568 / NCTC 13146 / CH001A</strain>
    </source>
</reference>
<feature type="transmembrane region" description="Helical" evidence="7">
    <location>
        <begin position="175"/>
        <end position="193"/>
    </location>
</feature>
<dbReference type="STRING" id="360107.CHAB381_0363"/>
<feature type="transmembrane region" description="Helical" evidence="7">
    <location>
        <begin position="88"/>
        <end position="113"/>
    </location>
</feature>
<name>A7I0C4_CAMHC</name>
<keyword evidence="9" id="KW-1185">Reference proteome</keyword>
<dbReference type="CDD" id="cd10432">
    <property type="entry name" value="BI-1-like_bacterial"/>
    <property type="match status" value="1"/>
</dbReference>
<evidence type="ECO:0000256" key="2">
    <source>
        <dbReference type="ARBA" id="ARBA00010350"/>
    </source>
</evidence>
<evidence type="ECO:0000256" key="7">
    <source>
        <dbReference type="RuleBase" id="RU004379"/>
    </source>
</evidence>
<gene>
    <name evidence="8" type="ordered locus">CHAB381_0363</name>
</gene>
<dbReference type="HOGENOM" id="CLU_058671_2_0_7"/>
<dbReference type="OrthoDB" id="9793828at2"/>
<keyword evidence="6 7" id="KW-0472">Membrane</keyword>
<dbReference type="GO" id="GO:0005886">
    <property type="term" value="C:plasma membrane"/>
    <property type="evidence" value="ECO:0007669"/>
    <property type="project" value="UniProtKB-SubCell"/>
</dbReference>
<keyword evidence="5 7" id="KW-1133">Transmembrane helix</keyword>
<dbReference type="PANTHER" id="PTHR23291">
    <property type="entry name" value="BAX INHIBITOR-RELATED"/>
    <property type="match status" value="1"/>
</dbReference>
<protein>
    <submittedName>
        <fullName evidence="8">Putative membrane protein</fullName>
    </submittedName>
</protein>
<evidence type="ECO:0000256" key="4">
    <source>
        <dbReference type="ARBA" id="ARBA00022692"/>
    </source>
</evidence>
<keyword evidence="4 7" id="KW-0812">Transmembrane</keyword>
<feature type="transmembrane region" description="Helical" evidence="7">
    <location>
        <begin position="151"/>
        <end position="169"/>
    </location>
</feature>
<organism evidence="8 9">
    <name type="scientific">Campylobacter hominis (strain ATCC BAA-381 / DSM 21671 / CCUG 45161 / LMG 19568 / NCTC 13146 / CH001A)</name>
    <dbReference type="NCBI Taxonomy" id="360107"/>
    <lineage>
        <taxon>Bacteria</taxon>
        <taxon>Pseudomonadati</taxon>
        <taxon>Campylobacterota</taxon>
        <taxon>Epsilonproteobacteria</taxon>
        <taxon>Campylobacterales</taxon>
        <taxon>Campylobacteraceae</taxon>
        <taxon>Campylobacter</taxon>
    </lineage>
</organism>
<dbReference type="EMBL" id="CP000776">
    <property type="protein sequence ID" value="ABS52526.1"/>
    <property type="molecule type" value="Genomic_DNA"/>
</dbReference>
<dbReference type="PANTHER" id="PTHR23291:SF115">
    <property type="entry name" value="MODULATOR OF FTSH PROTEASE YCCA"/>
    <property type="match status" value="1"/>
</dbReference>
<comment type="similarity">
    <text evidence="2 7">Belongs to the BI1 family.</text>
</comment>
<dbReference type="eggNOG" id="COG0670">
    <property type="taxonomic scope" value="Bacteria"/>
</dbReference>
<evidence type="ECO:0000256" key="6">
    <source>
        <dbReference type="ARBA" id="ARBA00023136"/>
    </source>
</evidence>
<dbReference type="KEGG" id="cha:CHAB381_0363"/>
<feature type="transmembrane region" description="Helical" evidence="7">
    <location>
        <begin position="64"/>
        <end position="81"/>
    </location>
</feature>
<keyword evidence="3" id="KW-1003">Cell membrane</keyword>
<dbReference type="InterPro" id="IPR006213">
    <property type="entry name" value="Bax_inhbtr1_CS"/>
</dbReference>
<evidence type="ECO:0000313" key="9">
    <source>
        <dbReference type="Proteomes" id="UP000002407"/>
    </source>
</evidence>